<dbReference type="InterPro" id="IPR006439">
    <property type="entry name" value="HAD-SF_hydro_IA"/>
</dbReference>
<name>A0A1F5DZ81_9BACT</name>
<dbReference type="Proteomes" id="UP000176364">
    <property type="component" value="Unassembled WGS sequence"/>
</dbReference>
<dbReference type="SUPFAM" id="SSF56784">
    <property type="entry name" value="HAD-like"/>
    <property type="match status" value="1"/>
</dbReference>
<protein>
    <recommendedName>
        <fullName evidence="3">Haloacid dehalogenase</fullName>
    </recommendedName>
</protein>
<dbReference type="PRINTS" id="PR00413">
    <property type="entry name" value="HADHALOGNASE"/>
</dbReference>
<dbReference type="Gene3D" id="1.10.150.240">
    <property type="entry name" value="Putative phosphatase, domain 2"/>
    <property type="match status" value="1"/>
</dbReference>
<dbReference type="SFLD" id="SFLDS00003">
    <property type="entry name" value="Haloacid_Dehalogenase"/>
    <property type="match status" value="1"/>
</dbReference>
<proteinExistence type="predicted"/>
<organism evidence="1 2">
    <name type="scientific">Candidatus Beckwithbacteria bacterium RIFCSPLOWO2_02_FULL_47_23</name>
    <dbReference type="NCBI Taxonomy" id="1797463"/>
    <lineage>
        <taxon>Bacteria</taxon>
        <taxon>Candidatus Beckwithiibacteriota</taxon>
    </lineage>
</organism>
<dbReference type="InterPro" id="IPR023214">
    <property type="entry name" value="HAD_sf"/>
</dbReference>
<dbReference type="NCBIfam" id="TIGR01509">
    <property type="entry name" value="HAD-SF-IA-v3"/>
    <property type="match status" value="1"/>
</dbReference>
<reference evidence="1 2" key="1">
    <citation type="journal article" date="2016" name="Nat. Commun.">
        <title>Thousands of microbial genomes shed light on interconnected biogeochemical processes in an aquifer system.</title>
        <authorList>
            <person name="Anantharaman K."/>
            <person name="Brown C.T."/>
            <person name="Hug L.A."/>
            <person name="Sharon I."/>
            <person name="Castelle C.J."/>
            <person name="Probst A.J."/>
            <person name="Thomas B.C."/>
            <person name="Singh A."/>
            <person name="Wilkins M.J."/>
            <person name="Karaoz U."/>
            <person name="Brodie E.L."/>
            <person name="Williams K.H."/>
            <person name="Hubbard S.S."/>
            <person name="Banfield J.F."/>
        </authorList>
    </citation>
    <scope>NUCLEOTIDE SEQUENCE [LARGE SCALE GENOMIC DNA]</scope>
</reference>
<dbReference type="SFLD" id="SFLDG01129">
    <property type="entry name" value="C1.5:_HAD__Beta-PGM__Phosphata"/>
    <property type="match status" value="1"/>
</dbReference>
<dbReference type="InterPro" id="IPR023198">
    <property type="entry name" value="PGP-like_dom2"/>
</dbReference>
<evidence type="ECO:0000313" key="1">
    <source>
        <dbReference type="EMBL" id="OGD60415.1"/>
    </source>
</evidence>
<dbReference type="AlphaFoldDB" id="A0A1F5DZ81"/>
<dbReference type="PANTHER" id="PTHR47829">
    <property type="entry name" value="HYDROLASE, PUTATIVE (AFU_ORTHOLOGUE AFUA_1G12880)-RELATED"/>
    <property type="match status" value="1"/>
</dbReference>
<gene>
    <name evidence="1" type="ORF">A3I57_01055</name>
</gene>
<dbReference type="CDD" id="cd02603">
    <property type="entry name" value="HAD_sEH-N_like"/>
    <property type="match status" value="1"/>
</dbReference>
<comment type="caution">
    <text evidence="1">The sequence shown here is derived from an EMBL/GenBank/DDBJ whole genome shotgun (WGS) entry which is preliminary data.</text>
</comment>
<dbReference type="PANTHER" id="PTHR47829:SF1">
    <property type="entry name" value="HAD FAMILY PHOSPHATASE"/>
    <property type="match status" value="1"/>
</dbReference>
<evidence type="ECO:0008006" key="3">
    <source>
        <dbReference type="Google" id="ProtNLM"/>
    </source>
</evidence>
<dbReference type="Gene3D" id="3.40.50.1000">
    <property type="entry name" value="HAD superfamily/HAD-like"/>
    <property type="match status" value="1"/>
</dbReference>
<dbReference type="EMBL" id="MEZQ01000028">
    <property type="protein sequence ID" value="OGD60415.1"/>
    <property type="molecule type" value="Genomic_DNA"/>
</dbReference>
<sequence>MIKAVVFDVGGVLCDWVTVVKTMAASIGADYQEFYDAFLLYSFDPKTGSDLGLIGMDEFFAKLADHFSRPEKAKVWRQEFVPGFKRIEPTFELVKELKGKYKLALLTNAKIGLWDEWQEGNLPQYFPVIVDSAEVQVLKPDEKIFRILLDRLKLPVAECLFIDDFPEYTAAAAKLGFPTVTFTDPEESVKLIRKTLYGSI</sequence>
<dbReference type="Pfam" id="PF00702">
    <property type="entry name" value="Hydrolase"/>
    <property type="match status" value="1"/>
</dbReference>
<dbReference type="InterPro" id="IPR052898">
    <property type="entry name" value="ACAD10-like"/>
</dbReference>
<evidence type="ECO:0000313" key="2">
    <source>
        <dbReference type="Proteomes" id="UP000176364"/>
    </source>
</evidence>
<dbReference type="InterPro" id="IPR036412">
    <property type="entry name" value="HAD-like_sf"/>
</dbReference>
<accession>A0A1F5DZ81</accession>